<feature type="region of interest" description="Disordered" evidence="4">
    <location>
        <begin position="273"/>
        <end position="296"/>
    </location>
</feature>
<feature type="compositionally biased region" description="Basic and acidic residues" evidence="4">
    <location>
        <begin position="273"/>
        <end position="283"/>
    </location>
</feature>
<dbReference type="Gramene" id="Pp3c2_3650V3.2">
    <property type="protein sequence ID" value="Pp3c2_3650V3.2"/>
    <property type="gene ID" value="Pp3c2_3650"/>
</dbReference>
<evidence type="ECO:0000313" key="8">
    <source>
        <dbReference type="Proteomes" id="UP000006727"/>
    </source>
</evidence>
<feature type="compositionally biased region" description="Polar residues" evidence="4">
    <location>
        <begin position="321"/>
        <end position="343"/>
    </location>
</feature>
<dbReference type="Gramene" id="Pp3c2_3650V3.5">
    <property type="protein sequence ID" value="Pp3c2_3650V3.5"/>
    <property type="gene ID" value="Pp3c2_3650"/>
</dbReference>
<dbReference type="EnsemblPlants" id="Pp3c2_3650V3.4">
    <property type="protein sequence ID" value="Pp3c2_3650V3.4"/>
    <property type="gene ID" value="Pp3c2_3650"/>
</dbReference>
<feature type="region of interest" description="Disordered" evidence="4">
    <location>
        <begin position="370"/>
        <end position="426"/>
    </location>
</feature>
<keyword evidence="1" id="KW-0112">Calmodulin-binding</keyword>
<evidence type="ECO:0000256" key="1">
    <source>
        <dbReference type="ARBA" id="ARBA00022860"/>
    </source>
</evidence>
<dbReference type="Pfam" id="PF00612">
    <property type="entry name" value="IQ"/>
    <property type="match status" value="1"/>
</dbReference>
<dbReference type="GeneID" id="112273322"/>
<dbReference type="EMBL" id="ABEU02000002">
    <property type="protein sequence ID" value="PNR59373.1"/>
    <property type="molecule type" value="Genomic_DNA"/>
</dbReference>
<dbReference type="RefSeq" id="XP_073388320.1">
    <property type="nucleotide sequence ID" value="XM_073532219.1"/>
</dbReference>
<evidence type="ECO:0000256" key="2">
    <source>
        <dbReference type="ARBA" id="ARBA00024341"/>
    </source>
</evidence>
<evidence type="ECO:0000256" key="3">
    <source>
        <dbReference type="ARBA" id="ARBA00024378"/>
    </source>
</evidence>
<sequence length="504" mass="57371">MGTSRKLYKSLATMKRIVNPSLVDKNVTTTPSGEKQRRWVPWKTSVEDVKMKDEYPIQDQDMKDTKVTKDILADLMKKVDNYLLSSTNDRHINSENWAALRIQTAFRAFLARRALRALKGIVRLQALVRGHTIRRQAAITLRCMKALVRVQARIRARRVRMSEQGQAVQRSIFERKCREARVLESERGWCAYSGTVEDLQAKLQLKKEGMIKRERALAYASIYQWRVPEVENPHGYYFNQARPDNQHWGWSWLERWMAVRPWENRMLDTNNLKKDPHFTHDTESSFSGSGPQRAASKIIKTISSRASSSVVGNTRDCSSLCGSLRNSPSRSRGSQSFHLPSTTGREKQHQREHEAYFDYLTFNASTASKAQHNRAPLSPLDGNISTPRPTKSYMAATKSANAKAKPRAQSTPKQKPTSSSVAEDKLVSRKRMSFPSKAIAGGSYYFTSKFPVASEDFNIKPLTNRRDGSMHVFPSNVHSERPSSRNSESSCGDSCNNLRKPIRL</sequence>
<feature type="region of interest" description="Disordered" evidence="4">
    <location>
        <begin position="464"/>
        <end position="504"/>
    </location>
</feature>
<dbReference type="Gramene" id="Pp3c2_3650V3.1">
    <property type="protein sequence ID" value="Pp3c2_3650V3.1"/>
    <property type="gene ID" value="Pp3c2_3650"/>
</dbReference>
<dbReference type="PANTHER" id="PTHR32295">
    <property type="entry name" value="IQ-DOMAIN 5-RELATED"/>
    <property type="match status" value="1"/>
</dbReference>
<dbReference type="Proteomes" id="UP000006727">
    <property type="component" value="Chromosome 2"/>
</dbReference>
<comment type="similarity">
    <text evidence="2">Belongs to the IQD family.</text>
</comment>
<feature type="compositionally biased region" description="Polar residues" evidence="4">
    <location>
        <begin position="408"/>
        <end position="421"/>
    </location>
</feature>
<dbReference type="EnsemblPlants" id="Pp3c2_3650V3.3">
    <property type="protein sequence ID" value="Pp3c2_3650V3.3"/>
    <property type="gene ID" value="Pp3c2_3650"/>
</dbReference>
<protein>
    <recommendedName>
        <fullName evidence="5">DUF4005 domain-containing protein</fullName>
    </recommendedName>
</protein>
<dbReference type="PROSITE" id="PS50096">
    <property type="entry name" value="IQ"/>
    <property type="match status" value="2"/>
</dbReference>
<dbReference type="EnsemblPlants" id="Pp3c2_3650V3.2">
    <property type="protein sequence ID" value="Pp3c2_3650V3.2"/>
    <property type="gene ID" value="Pp3c2_3650"/>
</dbReference>
<feature type="domain" description="DUF4005" evidence="5">
    <location>
        <begin position="375"/>
        <end position="440"/>
    </location>
</feature>
<dbReference type="EnsemblPlants" id="Pp3c2_3650V3.5">
    <property type="protein sequence ID" value="Pp3c2_3650V3.5"/>
    <property type="gene ID" value="Pp3c2_3650"/>
</dbReference>
<dbReference type="FunCoup" id="A0A2K1L022">
    <property type="interactions" value="196"/>
</dbReference>
<proteinExistence type="inferred from homology"/>
<dbReference type="AlphaFoldDB" id="A0A2K1L022"/>
<feature type="region of interest" description="Disordered" evidence="4">
    <location>
        <begin position="321"/>
        <end position="351"/>
    </location>
</feature>
<dbReference type="RefSeq" id="XP_073388321.1">
    <property type="nucleotide sequence ID" value="XM_073532220.1"/>
</dbReference>
<dbReference type="RefSeq" id="XP_073388319.1">
    <property type="nucleotide sequence ID" value="XM_073532218.1"/>
</dbReference>
<dbReference type="InterPro" id="IPR000048">
    <property type="entry name" value="IQ_motif_EF-hand-BS"/>
</dbReference>
<evidence type="ECO:0000313" key="7">
    <source>
        <dbReference type="EnsemblPlants" id="Pp3c2_3650V3.1"/>
    </source>
</evidence>
<dbReference type="Pfam" id="PF13178">
    <property type="entry name" value="DUF4005"/>
    <property type="match status" value="1"/>
</dbReference>
<comment type="subunit">
    <text evidence="3">Binds to multiple calmodulin (CaM) in the presence of Ca(2+) and CaM-like proteins.</text>
</comment>
<dbReference type="Gramene" id="Pp3c2_3650V3.3">
    <property type="protein sequence ID" value="Pp3c2_3650V3.3"/>
    <property type="gene ID" value="Pp3c2_3650"/>
</dbReference>
<name>A0A2K1L022_PHYPA</name>
<evidence type="ECO:0000259" key="5">
    <source>
        <dbReference type="Pfam" id="PF13178"/>
    </source>
</evidence>
<reference evidence="6 8" key="2">
    <citation type="journal article" date="2018" name="Plant J.">
        <title>The Physcomitrella patens chromosome-scale assembly reveals moss genome structure and evolution.</title>
        <authorList>
            <person name="Lang D."/>
            <person name="Ullrich K.K."/>
            <person name="Murat F."/>
            <person name="Fuchs J."/>
            <person name="Jenkins J."/>
            <person name="Haas F.B."/>
            <person name="Piednoel M."/>
            <person name="Gundlach H."/>
            <person name="Van Bel M."/>
            <person name="Meyberg R."/>
            <person name="Vives C."/>
            <person name="Morata J."/>
            <person name="Symeonidi A."/>
            <person name="Hiss M."/>
            <person name="Muchero W."/>
            <person name="Kamisugi Y."/>
            <person name="Saleh O."/>
            <person name="Blanc G."/>
            <person name="Decker E.L."/>
            <person name="van Gessel N."/>
            <person name="Grimwood J."/>
            <person name="Hayes R.D."/>
            <person name="Graham S.W."/>
            <person name="Gunter L.E."/>
            <person name="McDaniel S.F."/>
            <person name="Hoernstein S.N.W."/>
            <person name="Larsson A."/>
            <person name="Li F.W."/>
            <person name="Perroud P.F."/>
            <person name="Phillips J."/>
            <person name="Ranjan P."/>
            <person name="Rokshar D.S."/>
            <person name="Rothfels C.J."/>
            <person name="Schneider L."/>
            <person name="Shu S."/>
            <person name="Stevenson D.W."/>
            <person name="Thummler F."/>
            <person name="Tillich M."/>
            <person name="Villarreal Aguilar J.C."/>
            <person name="Widiez T."/>
            <person name="Wong G.K."/>
            <person name="Wymore A."/>
            <person name="Zhang Y."/>
            <person name="Zimmer A.D."/>
            <person name="Quatrano R.S."/>
            <person name="Mayer K.F.X."/>
            <person name="Goodstein D."/>
            <person name="Casacuberta J.M."/>
            <person name="Vandepoele K."/>
            <person name="Reski R."/>
            <person name="Cuming A.C."/>
            <person name="Tuskan G.A."/>
            <person name="Maumus F."/>
            <person name="Salse J."/>
            <person name="Schmutz J."/>
            <person name="Rensing S.A."/>
        </authorList>
    </citation>
    <scope>NUCLEOTIDE SEQUENCE [LARGE SCALE GENOMIC DNA]</scope>
    <source>
        <strain evidence="7 8">cv. Gransden 2004</strain>
    </source>
</reference>
<dbReference type="PANTHER" id="PTHR32295:SF280">
    <property type="entry name" value="DUF4005 DOMAIN-CONTAINING PROTEIN"/>
    <property type="match status" value="1"/>
</dbReference>
<dbReference type="Gramene" id="Pp3c2_3650V3.4">
    <property type="protein sequence ID" value="Pp3c2_3650V3.4"/>
    <property type="gene ID" value="Pp3c2_3650"/>
</dbReference>
<dbReference type="PaxDb" id="3218-PP1S7_145V6.1"/>
<accession>A0A2K1L022</accession>
<dbReference type="EnsemblPlants" id="Pp3c2_3650V3.1">
    <property type="protein sequence ID" value="Pp3c2_3650V3.1"/>
    <property type="gene ID" value="Pp3c2_3650"/>
</dbReference>
<evidence type="ECO:0000313" key="6">
    <source>
        <dbReference type="EMBL" id="PNR59373.1"/>
    </source>
</evidence>
<reference evidence="6 8" key="1">
    <citation type="journal article" date="2008" name="Science">
        <title>The Physcomitrella genome reveals evolutionary insights into the conquest of land by plants.</title>
        <authorList>
            <person name="Rensing S."/>
            <person name="Lang D."/>
            <person name="Zimmer A."/>
            <person name="Terry A."/>
            <person name="Salamov A."/>
            <person name="Shapiro H."/>
            <person name="Nishiyama T."/>
            <person name="Perroud P.-F."/>
            <person name="Lindquist E."/>
            <person name="Kamisugi Y."/>
            <person name="Tanahashi T."/>
            <person name="Sakakibara K."/>
            <person name="Fujita T."/>
            <person name="Oishi K."/>
            <person name="Shin-I T."/>
            <person name="Kuroki Y."/>
            <person name="Toyoda A."/>
            <person name="Suzuki Y."/>
            <person name="Hashimoto A."/>
            <person name="Yamaguchi K."/>
            <person name="Sugano A."/>
            <person name="Kohara Y."/>
            <person name="Fujiyama A."/>
            <person name="Anterola A."/>
            <person name="Aoki S."/>
            <person name="Ashton N."/>
            <person name="Barbazuk W.B."/>
            <person name="Barker E."/>
            <person name="Bennetzen J."/>
            <person name="Bezanilla M."/>
            <person name="Blankenship R."/>
            <person name="Cho S.H."/>
            <person name="Dutcher S."/>
            <person name="Estelle M."/>
            <person name="Fawcett J.A."/>
            <person name="Gundlach H."/>
            <person name="Hanada K."/>
            <person name="Heyl A."/>
            <person name="Hicks K.A."/>
            <person name="Hugh J."/>
            <person name="Lohr M."/>
            <person name="Mayer K."/>
            <person name="Melkozernov A."/>
            <person name="Murata T."/>
            <person name="Nelson D."/>
            <person name="Pils B."/>
            <person name="Prigge M."/>
            <person name="Reiss B."/>
            <person name="Renner T."/>
            <person name="Rombauts S."/>
            <person name="Rushton P."/>
            <person name="Sanderfoot A."/>
            <person name="Schween G."/>
            <person name="Shiu S.-H."/>
            <person name="Stueber K."/>
            <person name="Theodoulou F.L."/>
            <person name="Tu H."/>
            <person name="Van de Peer Y."/>
            <person name="Verrier P.J."/>
            <person name="Waters E."/>
            <person name="Wood A."/>
            <person name="Yang L."/>
            <person name="Cove D."/>
            <person name="Cuming A."/>
            <person name="Hasebe M."/>
            <person name="Lucas S."/>
            <person name="Mishler D.B."/>
            <person name="Reski R."/>
            <person name="Grigoriev I."/>
            <person name="Quatrano R.S."/>
            <person name="Boore J.L."/>
        </authorList>
    </citation>
    <scope>NUCLEOTIDE SEQUENCE [LARGE SCALE GENOMIC DNA]</scope>
    <source>
        <strain evidence="7 8">cv. Gransden 2004</strain>
    </source>
</reference>
<keyword evidence="8" id="KW-1185">Reference proteome</keyword>
<gene>
    <name evidence="7" type="primary">LOC112273322</name>
    <name evidence="6" type="ORF">PHYPA_002164</name>
</gene>
<dbReference type="CDD" id="cd23767">
    <property type="entry name" value="IQCD"/>
    <property type="match status" value="1"/>
</dbReference>
<evidence type="ECO:0000256" key="4">
    <source>
        <dbReference type="SAM" id="MobiDB-lite"/>
    </source>
</evidence>
<dbReference type="InterPro" id="IPR025064">
    <property type="entry name" value="DUF4005"/>
</dbReference>
<organism evidence="6">
    <name type="scientific">Physcomitrium patens</name>
    <name type="common">Spreading-leaved earth moss</name>
    <name type="synonym">Physcomitrella patens</name>
    <dbReference type="NCBI Taxonomy" id="3218"/>
    <lineage>
        <taxon>Eukaryota</taxon>
        <taxon>Viridiplantae</taxon>
        <taxon>Streptophyta</taxon>
        <taxon>Embryophyta</taxon>
        <taxon>Bryophyta</taxon>
        <taxon>Bryophytina</taxon>
        <taxon>Bryopsida</taxon>
        <taxon>Funariidae</taxon>
        <taxon>Funariales</taxon>
        <taxon>Funariaceae</taxon>
        <taxon>Physcomitrium</taxon>
    </lineage>
</organism>
<reference evidence="7" key="3">
    <citation type="submission" date="2020-12" db="UniProtKB">
        <authorList>
            <consortium name="EnsemblPlants"/>
        </authorList>
    </citation>
    <scope>IDENTIFICATION</scope>
</reference>
<dbReference type="GO" id="GO:0005516">
    <property type="term" value="F:calmodulin binding"/>
    <property type="evidence" value="ECO:0007669"/>
    <property type="project" value="UniProtKB-KW"/>
</dbReference>